<dbReference type="Proteomes" id="UP001470230">
    <property type="component" value="Unassembled WGS sequence"/>
</dbReference>
<organism evidence="1 2">
    <name type="scientific">Tritrichomonas musculus</name>
    <dbReference type="NCBI Taxonomy" id="1915356"/>
    <lineage>
        <taxon>Eukaryota</taxon>
        <taxon>Metamonada</taxon>
        <taxon>Parabasalia</taxon>
        <taxon>Tritrichomonadida</taxon>
        <taxon>Tritrichomonadidae</taxon>
        <taxon>Tritrichomonas</taxon>
    </lineage>
</organism>
<evidence type="ECO:0000313" key="2">
    <source>
        <dbReference type="Proteomes" id="UP001470230"/>
    </source>
</evidence>
<comment type="caution">
    <text evidence="1">The sequence shown here is derived from an EMBL/GenBank/DDBJ whole genome shotgun (WGS) entry which is preliminary data.</text>
</comment>
<reference evidence="1 2" key="1">
    <citation type="submission" date="2024-04" db="EMBL/GenBank/DDBJ databases">
        <title>Tritrichomonas musculus Genome.</title>
        <authorList>
            <person name="Alves-Ferreira E."/>
            <person name="Grigg M."/>
            <person name="Lorenzi H."/>
            <person name="Galac M."/>
        </authorList>
    </citation>
    <scope>NUCLEOTIDE SEQUENCE [LARGE SCALE GENOMIC DNA]</scope>
    <source>
        <strain evidence="1 2">EAF2021</strain>
    </source>
</reference>
<evidence type="ECO:0000313" key="1">
    <source>
        <dbReference type="EMBL" id="KAK8887620.1"/>
    </source>
</evidence>
<name>A0ABR2K934_9EUKA</name>
<sequence length="108" mass="12372">MKVIVNLLLFTESSNIFIFFIIGKSNVDSNEFDTLVFVNRKIKGVTIPQFLKMSGHCALNKSLNNSRLTPPQVERICENTFLHCIHLRQIDFTTQKSDQFSFSSTSIK</sequence>
<protein>
    <submittedName>
        <fullName evidence="1">Uncharacterized protein</fullName>
    </submittedName>
</protein>
<accession>A0ABR2K934</accession>
<keyword evidence="2" id="KW-1185">Reference proteome</keyword>
<proteinExistence type="predicted"/>
<gene>
    <name evidence="1" type="ORF">M9Y10_038672</name>
</gene>
<dbReference type="EMBL" id="JAPFFF010000006">
    <property type="protein sequence ID" value="KAK8887620.1"/>
    <property type="molecule type" value="Genomic_DNA"/>
</dbReference>